<comment type="similarity">
    <text evidence="2 8">Belongs to the alpha/beta interferon family.</text>
</comment>
<dbReference type="FunFam" id="1.20.1250.10:FF:000001">
    <property type="entry name" value="Interferon alpha"/>
    <property type="match status" value="1"/>
</dbReference>
<dbReference type="GO" id="GO:0005126">
    <property type="term" value="F:cytokine receptor binding"/>
    <property type="evidence" value="ECO:0007669"/>
    <property type="project" value="InterPro"/>
</dbReference>
<comment type="subcellular location">
    <subcellularLocation>
        <location evidence="1">Secreted</location>
    </subcellularLocation>
</comment>
<reference evidence="10" key="1">
    <citation type="journal article" date="2020" name="Genomics">
        <title>Comparative genomic analysis of eutherian interferon genes.</title>
        <authorList>
            <person name="Premzl M."/>
        </authorList>
    </citation>
    <scope>NUCLEOTIDE SEQUENCE</scope>
</reference>
<evidence type="ECO:0000256" key="1">
    <source>
        <dbReference type="ARBA" id="ARBA00004613"/>
    </source>
</evidence>
<dbReference type="GO" id="GO:0051607">
    <property type="term" value="P:defense response to virus"/>
    <property type="evidence" value="ECO:0007669"/>
    <property type="project" value="UniProtKB-KW"/>
</dbReference>
<dbReference type="InterPro" id="IPR000471">
    <property type="entry name" value="Interferon_alpha/beta/delta"/>
</dbReference>
<keyword evidence="6 8" id="KW-0051">Antiviral defense</keyword>
<dbReference type="PRINTS" id="PR00266">
    <property type="entry name" value="INTERFERONAB"/>
</dbReference>
<name>A0A7R8GUW3_PROCA</name>
<evidence type="ECO:0000256" key="9">
    <source>
        <dbReference type="SAM" id="SignalP"/>
    </source>
</evidence>
<feature type="signal peptide" evidence="9">
    <location>
        <begin position="1"/>
        <end position="23"/>
    </location>
</feature>
<evidence type="ECO:0000256" key="8">
    <source>
        <dbReference type="RuleBase" id="RU000436"/>
    </source>
</evidence>
<dbReference type="PANTHER" id="PTHR11691:SF60">
    <property type="entry name" value="INTERFERON ALPHA-5"/>
    <property type="match status" value="1"/>
</dbReference>
<accession>A0A7R8GUW3</accession>
<organism evidence="10">
    <name type="scientific">Procavia capensis</name>
    <name type="common">Rock hyrax</name>
    <dbReference type="NCBI Taxonomy" id="9813"/>
    <lineage>
        <taxon>Eukaryota</taxon>
        <taxon>Metazoa</taxon>
        <taxon>Chordata</taxon>
        <taxon>Craniata</taxon>
        <taxon>Vertebrata</taxon>
        <taxon>Euteleostomi</taxon>
        <taxon>Mammalia</taxon>
        <taxon>Eutheria</taxon>
        <taxon>Afrotheria</taxon>
        <taxon>Hyracoidea</taxon>
        <taxon>Procaviidae</taxon>
        <taxon>Procavia</taxon>
    </lineage>
</organism>
<dbReference type="Pfam" id="PF00143">
    <property type="entry name" value="Interferon"/>
    <property type="match status" value="1"/>
</dbReference>
<evidence type="ECO:0000313" key="10">
    <source>
        <dbReference type="EMBL" id="CAB0000578.1"/>
    </source>
</evidence>
<evidence type="ECO:0000256" key="6">
    <source>
        <dbReference type="ARBA" id="ARBA00023118"/>
    </source>
</evidence>
<dbReference type="GO" id="GO:0005615">
    <property type="term" value="C:extracellular space"/>
    <property type="evidence" value="ECO:0007669"/>
    <property type="project" value="UniProtKB-KW"/>
</dbReference>
<dbReference type="SUPFAM" id="SSF47266">
    <property type="entry name" value="4-helical cytokines"/>
    <property type="match status" value="1"/>
</dbReference>
<evidence type="ECO:0000256" key="3">
    <source>
        <dbReference type="ARBA" id="ARBA00022514"/>
    </source>
</evidence>
<dbReference type="EMBL" id="LR761310">
    <property type="protein sequence ID" value="CAB0000578.1"/>
    <property type="molecule type" value="Genomic_DNA"/>
</dbReference>
<evidence type="ECO:0000256" key="4">
    <source>
        <dbReference type="ARBA" id="ARBA00022525"/>
    </source>
</evidence>
<sequence>MVFSPLSLMALVVLSCNCICSLGCDLPLSHSLANSRTLTLLRQMGRISSFSCLKDRNDFGFPEEELKGSKLQMVQAIAVHHEMIQQIFNLFFTRASFAAWDEMLLDKLLSELDEQKDDLKVCLMQKREEEETLLPLVKNDSMLAVKKYFEKITLYLKEKKYSPCAWETVREEIRRSFTASTNWQESLRSKEGDPIP</sequence>
<evidence type="ECO:0000256" key="5">
    <source>
        <dbReference type="ARBA" id="ARBA00022729"/>
    </source>
</evidence>
<dbReference type="SMART" id="SM00076">
    <property type="entry name" value="IFabd"/>
    <property type="match status" value="1"/>
</dbReference>
<feature type="chain" id="PRO_5031161665" evidence="9">
    <location>
        <begin position="24"/>
        <end position="196"/>
    </location>
</feature>
<keyword evidence="5 9" id="KW-0732">Signal</keyword>
<evidence type="ECO:0000256" key="2">
    <source>
        <dbReference type="ARBA" id="ARBA00011033"/>
    </source>
</evidence>
<evidence type="ECO:0000256" key="7">
    <source>
        <dbReference type="ARBA" id="ARBA00023157"/>
    </source>
</evidence>
<protein>
    <submittedName>
        <fullName evidence="10">Interferon 1AE1</fullName>
    </submittedName>
</protein>
<dbReference type="GO" id="GO:0005125">
    <property type="term" value="F:cytokine activity"/>
    <property type="evidence" value="ECO:0007669"/>
    <property type="project" value="UniProtKB-KW"/>
</dbReference>
<proteinExistence type="inferred from homology"/>
<keyword evidence="4" id="KW-0964">Secreted</keyword>
<dbReference type="InterPro" id="IPR009079">
    <property type="entry name" value="4_helix_cytokine-like_core"/>
</dbReference>
<dbReference type="CDD" id="cd00095">
    <property type="entry name" value="IFab"/>
    <property type="match status" value="1"/>
</dbReference>
<dbReference type="Gene3D" id="1.20.1250.10">
    <property type="match status" value="1"/>
</dbReference>
<keyword evidence="3 8" id="KW-0202">Cytokine</keyword>
<keyword evidence="7" id="KW-1015">Disulfide bond</keyword>
<dbReference type="AlphaFoldDB" id="A0A7R8GUW3"/>
<gene>
    <name evidence="10" type="primary">IF1AE1</name>
</gene>
<dbReference type="PANTHER" id="PTHR11691">
    <property type="entry name" value="TYPE I INTERFERON"/>
    <property type="match status" value="1"/>
</dbReference>